<dbReference type="PROSITE" id="PS51190">
    <property type="entry name" value="FATC"/>
    <property type="match status" value="1"/>
</dbReference>
<evidence type="ECO:0000256" key="12">
    <source>
        <dbReference type="ARBA" id="ARBA00047899"/>
    </source>
</evidence>
<evidence type="ECO:0000256" key="3">
    <source>
        <dbReference type="ARBA" id="ARBA00012513"/>
    </source>
</evidence>
<proteinExistence type="inferred from homology"/>
<comment type="catalytic activity">
    <reaction evidence="13">
        <text>L-seryl-[protein] + ATP = O-phospho-L-seryl-[protein] + ADP + H(+)</text>
        <dbReference type="Rhea" id="RHEA:17989"/>
        <dbReference type="Rhea" id="RHEA-COMP:9863"/>
        <dbReference type="Rhea" id="RHEA-COMP:11604"/>
        <dbReference type="ChEBI" id="CHEBI:15378"/>
        <dbReference type="ChEBI" id="CHEBI:29999"/>
        <dbReference type="ChEBI" id="CHEBI:30616"/>
        <dbReference type="ChEBI" id="CHEBI:83421"/>
        <dbReference type="ChEBI" id="CHEBI:456216"/>
        <dbReference type="EC" id="2.7.11.1"/>
    </reaction>
</comment>
<dbReference type="GeneID" id="6758025"/>
<evidence type="ECO:0000256" key="1">
    <source>
        <dbReference type="ARBA" id="ARBA00004496"/>
    </source>
</evidence>
<dbReference type="HOGENOM" id="CLU_000316_0_0_1"/>
<dbReference type="GO" id="GO:0000184">
    <property type="term" value="P:nuclear-transcribed mRNA catabolic process, nonsense-mediated decay"/>
    <property type="evidence" value="ECO:0007669"/>
    <property type="project" value="UniProtKB-KW"/>
</dbReference>
<feature type="domain" description="PI3K/PI4K catalytic" evidence="16">
    <location>
        <begin position="1936"/>
        <end position="2286"/>
    </location>
</feature>
<dbReference type="PANTHER" id="PTHR11139:SF119">
    <property type="entry name" value="SERINE_THREONINE-PROTEIN KINASE SMG1"/>
    <property type="match status" value="1"/>
</dbReference>
<evidence type="ECO:0000256" key="9">
    <source>
        <dbReference type="ARBA" id="ARBA00022777"/>
    </source>
</evidence>
<evidence type="ECO:0000313" key="18">
    <source>
        <dbReference type="EMBL" id="EDV20669.1"/>
    </source>
</evidence>
<comment type="subunit">
    <text evidence="14">Component of a post-splicing multiprotein NMD complex.</text>
</comment>
<dbReference type="InterPro" id="IPR036940">
    <property type="entry name" value="PI3/4_kinase_cat_sf"/>
</dbReference>
<dbReference type="Gene3D" id="1.10.1070.11">
    <property type="entry name" value="Phosphatidylinositol 3-/4-kinase, catalytic domain"/>
    <property type="match status" value="1"/>
</dbReference>
<dbReference type="InterPro" id="IPR000403">
    <property type="entry name" value="PI3/4_kinase_cat_dom"/>
</dbReference>
<evidence type="ECO:0000256" key="11">
    <source>
        <dbReference type="ARBA" id="ARBA00023161"/>
    </source>
</evidence>
<dbReference type="InParanoid" id="B3S9A4"/>
<keyword evidence="5" id="KW-0723">Serine/threonine-protein kinase</keyword>
<dbReference type="GO" id="GO:0004674">
    <property type="term" value="F:protein serine/threonine kinase activity"/>
    <property type="evidence" value="ECO:0000318"/>
    <property type="project" value="GO_Central"/>
</dbReference>
<evidence type="ECO:0000259" key="16">
    <source>
        <dbReference type="PROSITE" id="PS50290"/>
    </source>
</evidence>
<dbReference type="InterPro" id="IPR050517">
    <property type="entry name" value="DDR_Repair_Kinase"/>
</dbReference>
<dbReference type="EMBL" id="DS985258">
    <property type="protein sequence ID" value="EDV20669.1"/>
    <property type="molecule type" value="Genomic_DNA"/>
</dbReference>
<dbReference type="SUPFAM" id="SSF56112">
    <property type="entry name" value="Protein kinase-like (PK-like)"/>
    <property type="match status" value="1"/>
</dbReference>
<reference evidence="18 19" key="1">
    <citation type="journal article" date="2008" name="Nature">
        <title>The Trichoplax genome and the nature of placozoans.</title>
        <authorList>
            <person name="Srivastava M."/>
            <person name="Begovic E."/>
            <person name="Chapman J."/>
            <person name="Putnam N.H."/>
            <person name="Hellsten U."/>
            <person name="Kawashima T."/>
            <person name="Kuo A."/>
            <person name="Mitros T."/>
            <person name="Salamov A."/>
            <person name="Carpenter M.L."/>
            <person name="Signorovitch A.Y."/>
            <person name="Moreno M.A."/>
            <person name="Kamm K."/>
            <person name="Grimwood J."/>
            <person name="Schmutz J."/>
            <person name="Shapiro H."/>
            <person name="Grigoriev I.V."/>
            <person name="Buss L.W."/>
            <person name="Schierwater B."/>
            <person name="Dellaporta S.L."/>
            <person name="Rokhsar D.S."/>
        </authorList>
    </citation>
    <scope>NUCLEOTIDE SEQUENCE [LARGE SCALE GENOMIC DNA]</scope>
    <source>
        <strain evidence="18 19">Grell-BS-1999</strain>
    </source>
</reference>
<comment type="similarity">
    <text evidence="2">Belongs to the PI3/PI4-kinase family.</text>
</comment>
<dbReference type="GO" id="GO:0031929">
    <property type="term" value="P:TOR signaling"/>
    <property type="evidence" value="ECO:0000318"/>
    <property type="project" value="GO_Central"/>
</dbReference>
<evidence type="ECO:0000256" key="10">
    <source>
        <dbReference type="ARBA" id="ARBA00022840"/>
    </source>
</evidence>
<dbReference type="GO" id="GO:0016242">
    <property type="term" value="P:negative regulation of macroautophagy"/>
    <property type="evidence" value="ECO:0000318"/>
    <property type="project" value="GO_Central"/>
</dbReference>
<dbReference type="FunFam" id="1.10.1070.11:FF:000008">
    <property type="entry name" value="serine/threonine-protein kinase SMG1 isoform X2"/>
    <property type="match status" value="1"/>
</dbReference>
<keyword evidence="19" id="KW-1185">Reference proteome</keyword>
<dbReference type="Pfam" id="PF15785">
    <property type="entry name" value="SMG1"/>
    <property type="match status" value="1"/>
</dbReference>
<keyword evidence="8" id="KW-0547">Nucleotide-binding</keyword>
<keyword evidence="11" id="KW-0866">Nonsense-mediated mRNA decay</keyword>
<dbReference type="PROSITE" id="PS50290">
    <property type="entry name" value="PI3_4_KINASE_3"/>
    <property type="match status" value="1"/>
</dbReference>
<dbReference type="InterPro" id="IPR031559">
    <property type="entry name" value="SMG1"/>
</dbReference>
<accession>B3S9A4</accession>
<comment type="catalytic activity">
    <reaction evidence="12">
        <text>L-threonyl-[protein] + ATP = O-phospho-L-threonyl-[protein] + ADP + H(+)</text>
        <dbReference type="Rhea" id="RHEA:46608"/>
        <dbReference type="Rhea" id="RHEA-COMP:11060"/>
        <dbReference type="Rhea" id="RHEA-COMP:11605"/>
        <dbReference type="ChEBI" id="CHEBI:15378"/>
        <dbReference type="ChEBI" id="CHEBI:30013"/>
        <dbReference type="ChEBI" id="CHEBI:30616"/>
        <dbReference type="ChEBI" id="CHEBI:61977"/>
        <dbReference type="ChEBI" id="CHEBI:456216"/>
        <dbReference type="EC" id="2.7.11.1"/>
    </reaction>
</comment>
<dbReference type="Proteomes" id="UP000009022">
    <property type="component" value="Unassembled WGS sequence"/>
</dbReference>
<feature type="domain" description="FATC" evidence="17">
    <location>
        <begin position="3408"/>
        <end position="3440"/>
    </location>
</feature>
<dbReference type="eggNOG" id="KOG0891">
    <property type="taxonomic scope" value="Eukaryota"/>
</dbReference>
<organism evidence="18 19">
    <name type="scientific">Trichoplax adhaerens</name>
    <name type="common">Trichoplax reptans</name>
    <dbReference type="NCBI Taxonomy" id="10228"/>
    <lineage>
        <taxon>Eukaryota</taxon>
        <taxon>Metazoa</taxon>
        <taxon>Placozoa</taxon>
        <taxon>Uniplacotomia</taxon>
        <taxon>Trichoplacea</taxon>
        <taxon>Trichoplacidae</taxon>
        <taxon>Trichoplax</taxon>
    </lineage>
</organism>
<dbReference type="GO" id="GO:0005737">
    <property type="term" value="C:cytoplasm"/>
    <property type="evidence" value="ECO:0000318"/>
    <property type="project" value="GO_Central"/>
</dbReference>
<evidence type="ECO:0000256" key="2">
    <source>
        <dbReference type="ARBA" id="ARBA00011031"/>
    </source>
</evidence>
<dbReference type="STRING" id="10228.B3S9A4"/>
<dbReference type="OMA" id="AFECHFT"/>
<dbReference type="EC" id="2.7.11.1" evidence="3"/>
<dbReference type="GO" id="GO:0038201">
    <property type="term" value="C:TOR complex"/>
    <property type="evidence" value="ECO:0000318"/>
    <property type="project" value="GO_Central"/>
</dbReference>
<evidence type="ECO:0000259" key="17">
    <source>
        <dbReference type="PROSITE" id="PS51190"/>
    </source>
</evidence>
<feature type="region of interest" description="Disordered" evidence="15">
    <location>
        <begin position="144"/>
        <end position="217"/>
    </location>
</feature>
<dbReference type="GO" id="GO:0046872">
    <property type="term" value="F:metal ion binding"/>
    <property type="evidence" value="ECO:0007669"/>
    <property type="project" value="UniProtKB-KW"/>
</dbReference>
<feature type="region of interest" description="Disordered" evidence="15">
    <location>
        <begin position="2041"/>
        <end position="2065"/>
    </location>
</feature>
<dbReference type="PROSITE" id="PS00916">
    <property type="entry name" value="PI3_4_KINASE_2"/>
    <property type="match status" value="1"/>
</dbReference>
<dbReference type="InterPro" id="IPR039414">
    <property type="entry name" value="SMG1_PIKKc"/>
</dbReference>
<keyword evidence="10" id="KW-0067">ATP-binding</keyword>
<evidence type="ECO:0000256" key="8">
    <source>
        <dbReference type="ARBA" id="ARBA00022741"/>
    </source>
</evidence>
<dbReference type="PhylomeDB" id="B3S9A4"/>
<dbReference type="SMART" id="SM01345">
    <property type="entry name" value="Rapamycin_bind"/>
    <property type="match status" value="1"/>
</dbReference>
<evidence type="ECO:0000313" key="19">
    <source>
        <dbReference type="Proteomes" id="UP000009022"/>
    </source>
</evidence>
<keyword evidence="7" id="KW-0479">Metal-binding</keyword>
<dbReference type="InterPro" id="IPR018936">
    <property type="entry name" value="PI3/4_kinase_CS"/>
</dbReference>
<dbReference type="Pfam" id="PF02260">
    <property type="entry name" value="FATC"/>
    <property type="match status" value="1"/>
</dbReference>
<dbReference type="CDD" id="cd05170">
    <property type="entry name" value="PIKKc_SMG1"/>
    <property type="match status" value="1"/>
</dbReference>
<dbReference type="RefSeq" id="XP_002116869.1">
    <property type="nucleotide sequence ID" value="XM_002116833.1"/>
</dbReference>
<dbReference type="CTD" id="6758025"/>
<evidence type="ECO:0000256" key="6">
    <source>
        <dbReference type="ARBA" id="ARBA00022679"/>
    </source>
</evidence>
<evidence type="ECO:0000256" key="15">
    <source>
        <dbReference type="SAM" id="MobiDB-lite"/>
    </source>
</evidence>
<evidence type="ECO:0000256" key="5">
    <source>
        <dbReference type="ARBA" id="ARBA00022527"/>
    </source>
</evidence>
<keyword evidence="4" id="KW-0963">Cytoplasm</keyword>
<gene>
    <name evidence="18" type="ORF">TRIADDRAFT_60833</name>
</gene>
<dbReference type="FunFam" id="3.30.1010.10:FF:000026">
    <property type="entry name" value="Serine/threonine-protein kinase smg-1"/>
    <property type="match status" value="1"/>
</dbReference>
<evidence type="ECO:0000256" key="7">
    <source>
        <dbReference type="ARBA" id="ARBA00022723"/>
    </source>
</evidence>
<evidence type="ECO:0000256" key="13">
    <source>
        <dbReference type="ARBA" id="ARBA00048679"/>
    </source>
</evidence>
<dbReference type="Pfam" id="PF00454">
    <property type="entry name" value="PI3_PI4_kinase"/>
    <property type="match status" value="1"/>
</dbReference>
<dbReference type="GO" id="GO:0005634">
    <property type="term" value="C:nucleus"/>
    <property type="evidence" value="ECO:0000318"/>
    <property type="project" value="GO_Central"/>
</dbReference>
<dbReference type="SMART" id="SM00146">
    <property type="entry name" value="PI3Kc"/>
    <property type="match status" value="1"/>
</dbReference>
<dbReference type="OrthoDB" id="10065496at2759"/>
<evidence type="ECO:0000256" key="14">
    <source>
        <dbReference type="ARBA" id="ARBA00064141"/>
    </source>
</evidence>
<dbReference type="GO" id="GO:0005524">
    <property type="term" value="F:ATP binding"/>
    <property type="evidence" value="ECO:0007669"/>
    <property type="project" value="UniProtKB-KW"/>
</dbReference>
<sequence length="3440" mass="391850">MPPSTRPKLAICSTRCLHGTGNQVETSHTIRLSTCSNRCLHESQYAAINSSKIGDLQYSLPTRKSVCRHQLGQYWRSAVLAAYTALEIKLKLVIPFVSRPAVIAVYTYVMQQVGHYQGARSLQKRQSRTIQCWQVFRSLWQSMSARPPSKNSSKRWHSSSDHRYHGDAAGNQNDDEKKYRGRREVDADGHASYSRSATRHQARHQYTAKDHPSSNPGLVKRAIPTVDAIPLQNAEISRFLKTIVSSDDQLYRKKAAIGFQQCCLLPESIEVIRKYASAITSSFEDILLHQKFFDKLLSKAGDENLPRQTNIYFLQAIIKALQLDATEQTFQPLAAVIMNKTRDYLESADDSSVLVCLVQIIDGLKHYNHIFKNHFKNFVDILIGWLLDNSQPAIVKKCIKDTLINFKTYWILEASFSLNLLEQFVEDMEAYVKELNNKATTSTSYAELLVKVPALCSVFTIIVQCLHATPVISTQVAHFHKLGGRIIQCGNSYLKRSLQECCLATNNCIIVLAKYQQKHFVSLCETILDYAFDQMQSRWCRSSDAATLSVLLFINEVKVISVETWKFSLIKRIKSVSALIELECSSNMKVLMTLLNIYVSLLLESSDCINDDIFSMIVDRLMSRVKELKMTAVDKLRGNHDSKINRSSSSVNQAIEHIGTSDIEKSIVFYLQILSTKDVLNLKKKQLPLLYLKAFEMLTELALRYPVAHFTLLYCMHNLCKDISVLNKHLKATVTCVSNVLRQELVSVDSKKFCLGWILEIADLVARKDVDLPCNLDIVANPILPIPNSNIFILGPFYISIPHGRKFVQELQPLFHSFENSFKILIECLRLIPLDVATSEFLENDYLRRLFHFSQGNVKEKTLLPMLIDLCSCYRWFWCSWETAQFCVLSRLRTPLGKAQADTFQAIEGVLRELAADVDNQAQVTSSGSQPALTTMKSSKDVAEKKLRVALMLQFFDCLEKLMYNAFEGFATTLAPTTKGLEFDQVVSIVSDALCQMRSPESIKGLNCWLRDSPNIVRMPWIAGGYLVAQGKLEYAAKEYRAALKGYLNLDQPLRCRIGGDNEEVSAKTPGLLIRNQIKLDKSIVVSCYIDLSDWNECESWLKELSELNSQYSDSLFQGSLVCDESKLSMIEALTKFDSKDYAGASNSFDSLPYYLPNSSGRYENCKELYNPHQFRTQQFMYLLKNFAYIKCNEMNMTSASAKILPNLDLVIESMHDQIRSNVMPWLSPVGLADSMVLKSIFLIQSFIQGHEGNMWGCMLSGNEFYQDISLWQHILRISDAIYDISNDPAFFEHLLNINVRTAHIARKQSNYALAKRLLTKAMYRVIHFGQQLPMVSEALDDVQELVNKLNDLTCNDQVKLSNEMMILQRETAKYLMDYRQEGQAIKLLIHSVWQFNKFYEEISTWPDPGRTSCAKSCIAIAKRLQNNPQLFADINSNADSDLTRAHLITLNQLEDKLAVNGLGWPIVRQNHEDNSISWDTSCGKLFHLSCIMAPRLSKAWFYLAGWCYRLGRKTVDQASIDFFPQLIRQEKEKIISLLPSALKGNEQQAIFNVLSKPYYSVNATEDEMSSGIDEKSVVEGPDLCRRQLKLALPSHLVTDSTDLIDSLIAIWQNARSRLFEYYKLSVVAYFKYLQIASDDSSITTHSIKSSDNHVTCTLRLLRLLVKYSSELSSELDIGFKRTLVMPWKDITPQLFSRLNHPEIYVTTKICQLLCQIAQEAPHFVIYPVVVGHATYSQNQKKQTTSETVIKKLRQHHLMVCEVQIFVQELRRITLLWEELWLGTVAQYNASFKRRIQQIEEEIERITRNESLNDKEKADIIHDKHTAIMKPIIYALEQIDRITNQKSETVHETRFQEQFSSKTRDVLSAVKDSLNPRDSFLACGQLYRQLQKYTLKHSRLNLNEISPQLCKLNPSVIPLPGVTDSSTDKIVTVQSFLNDIVILPTKTKPKKIKLLGSDGKVYTYLYKGLEDLHLDERIMQLIAVINKMLARAEKIPKPLFRARHYSVTPLGLKSGLIQWVDGATALYLIYKRWQQRELTASKSSQVNNAGKPAVPATAPAGQLPSATTKPSELYYNKLKPLLEKEGISSSAPRSQWPVSILRHVYDELDAETPSDLLAQELWASSIGCADWWQILQSYNRSIAVSSMIGYIIGLGDRHLDNILIDLVSGEVIHIDYNVCFEKGKSLRVPETVPFRLTNNIATALGITQIEGTFRSSCEHVLKIMRQGRESLLTLLEAFVYDPLVDWTSGSVGGIAGAFYGGGATTDDHKGKKEMEREVTAKLFSSTVAEKKATWLDVGRIYELLKYFDLRESTFESINLLNQRLDSLWNIWLNAKEFFLRKERLKKLQNFLIAALNIPNHPLRSAYERIQEYQEAINRRDSVTNEIRNELENSQAMQTSFETSIDTIINHKERLNDYVKLGEFGSPPFNVVTHFLQDISKAELISQCQEKEDELISLFQQRRNYIKTSVDVLKSYGSIISLGETSFHLVQMLFLLIDDLQYKEMMERFSDIVTGAKESIQELDEDDIYANENKVVVLKAIHRGLRSTFNEFNLKVRKSMELQKELSIREEDTGSVTGMTAKINEIATTLSTGRLSILCAILIPMSNLCERILKLETTIAETLEVTNLRISSECWFFNTLYDVVYCIYQNTLIAQFLLSGSDFKNDSLQPSEIANTISVVWNIYNHMEDFIVNFKSVILSESVKLVQIQNHDVLTAIDSFEEVLNNCDIDIEILMQMIVRKLYTDEDTEMDIESVIAMIDQLHDNYSTFRNSDSTSNQGYTLFAAFDGLFTRLENEYESLNQLSSYTFDIPTWAKSISVVNVSQKLIKNTNRSISLESQLFFVKRLVAMRNFFRRVRSYISYTNLNADEIWELPSNQLSQDEFTLEVLSDNYLWFPIKEFLAESVKYRTVGYLSSLLSRYLVFSMDAMDINIANEVESRSTNNALITINEIAKYVLDYSLCIGTVDPHEFSEAVKIIDQYEVSLSSESQASRNRHDLTVADSLLKTYWLQLARFQWMYEKNLVKTGESHASEVSGIRRNIVDKLQKSLQGINLIGEKINDILLGYDAHESVISQKLRWAAGANPSIAATLQSFQNSLESRKTLISKENEAVSEMLAMCNRLLYFDNLRINIDLRIPVVSVLNDLTSRYEQCLLNVDRCKANIDILDEALGEDYHSLIQEPVSMGWIQNKLKETSLQLAENNKEFDLIFISMKSSQETVSNAISDLSKLVAEEQALISEIRNFLDSIAQDEGAQGSNIARSVINSFKSFHETMDSCLKDIKKLCMPKDALNPEDLSFLNDGNSMKLLKNRMEHLGDVIKGIHNQIVSLAQTLSSDSRKDGDPNVEAETDSMIVNTASVDSARDSDNVNKSNQLARDPQTGKVIQARNVYAVNVWCRVKVKLDGRDMHQDKKLSVAEQVDKVLQEAISKDNLCKMYEGWTPWV</sequence>
<dbReference type="PANTHER" id="PTHR11139">
    <property type="entry name" value="ATAXIA TELANGIECTASIA MUTATED ATM -RELATED"/>
    <property type="match status" value="1"/>
</dbReference>
<dbReference type="InterPro" id="IPR011009">
    <property type="entry name" value="Kinase-like_dom_sf"/>
</dbReference>
<dbReference type="KEGG" id="tad:TRIADDRAFT_60833"/>
<keyword evidence="6" id="KW-0808">Transferase</keyword>
<keyword evidence="9" id="KW-0418">Kinase</keyword>
<protein>
    <recommendedName>
        <fullName evidence="3">non-specific serine/threonine protein kinase</fullName>
        <ecNumber evidence="3">2.7.11.1</ecNumber>
    </recommendedName>
</protein>
<evidence type="ECO:0000256" key="4">
    <source>
        <dbReference type="ARBA" id="ARBA00022490"/>
    </source>
</evidence>
<comment type="subcellular location">
    <subcellularLocation>
        <location evidence="1">Cytoplasm</location>
    </subcellularLocation>
</comment>
<feature type="compositionally biased region" description="Basic and acidic residues" evidence="15">
    <location>
        <begin position="174"/>
        <end position="189"/>
    </location>
</feature>
<name>B3S9A4_TRIAD</name>
<dbReference type="SMART" id="SM01343">
    <property type="entry name" value="FATC"/>
    <property type="match status" value="1"/>
</dbReference>
<dbReference type="Gene3D" id="3.30.1010.10">
    <property type="entry name" value="Phosphatidylinositol 3-kinase Catalytic Subunit, Chain A, domain 4"/>
    <property type="match status" value="1"/>
</dbReference>
<dbReference type="InterPro" id="IPR003152">
    <property type="entry name" value="FATC_dom"/>
</dbReference>